<organism evidence="3 4">
    <name type="scientific">Candolleomyces aberdarensis</name>
    <dbReference type="NCBI Taxonomy" id="2316362"/>
    <lineage>
        <taxon>Eukaryota</taxon>
        <taxon>Fungi</taxon>
        <taxon>Dikarya</taxon>
        <taxon>Basidiomycota</taxon>
        <taxon>Agaricomycotina</taxon>
        <taxon>Agaricomycetes</taxon>
        <taxon>Agaricomycetidae</taxon>
        <taxon>Agaricales</taxon>
        <taxon>Agaricineae</taxon>
        <taxon>Psathyrellaceae</taxon>
        <taxon>Candolleomyces</taxon>
    </lineage>
</organism>
<dbReference type="InterPro" id="IPR018870">
    <property type="entry name" value="Tti2"/>
</dbReference>
<evidence type="ECO:0000256" key="1">
    <source>
        <dbReference type="ARBA" id="ARBA00034736"/>
    </source>
</evidence>
<gene>
    <name evidence="3" type="ORF">EST38_g2258</name>
</gene>
<dbReference type="Proteomes" id="UP000290288">
    <property type="component" value="Unassembled WGS sequence"/>
</dbReference>
<dbReference type="GO" id="GO:0005829">
    <property type="term" value="C:cytosol"/>
    <property type="evidence" value="ECO:0007669"/>
    <property type="project" value="TreeGrafter"/>
</dbReference>
<comment type="caution">
    <text evidence="3">The sequence shown here is derived from an EMBL/GenBank/DDBJ whole genome shotgun (WGS) entry which is preliminary data.</text>
</comment>
<dbReference type="GO" id="GO:0110078">
    <property type="term" value="C:TTT Hsp90 cochaperone complex"/>
    <property type="evidence" value="ECO:0007669"/>
    <property type="project" value="InterPro"/>
</dbReference>
<comment type="similarity">
    <text evidence="1">Belongs to the TTI2 family.</text>
</comment>
<dbReference type="PANTHER" id="PTHR32226:SF2">
    <property type="entry name" value="TELO2-INTERACTING PROTEIN 2"/>
    <property type="match status" value="1"/>
</dbReference>
<name>A0A4Q2DSW6_9AGAR</name>
<accession>A0A4Q2DSW6</accession>
<feature type="region of interest" description="Disordered" evidence="2">
    <location>
        <begin position="142"/>
        <end position="167"/>
    </location>
</feature>
<dbReference type="EMBL" id="SDEE01000038">
    <property type="protein sequence ID" value="RXW23600.1"/>
    <property type="molecule type" value="Genomic_DNA"/>
</dbReference>
<dbReference type="PANTHER" id="PTHR32226">
    <property type="entry name" value="TELO2-INTERACTING PROTEIN 2"/>
    <property type="match status" value="1"/>
</dbReference>
<dbReference type="STRING" id="2316362.A0A4Q2DSW6"/>
<dbReference type="AlphaFoldDB" id="A0A4Q2DSW6"/>
<proteinExistence type="inferred from homology"/>
<dbReference type="Pfam" id="PF10521">
    <property type="entry name" value="Tti2"/>
    <property type="match status" value="1"/>
</dbReference>
<keyword evidence="4" id="KW-1185">Reference proteome</keyword>
<dbReference type="GO" id="GO:0005634">
    <property type="term" value="C:nucleus"/>
    <property type="evidence" value="ECO:0007669"/>
    <property type="project" value="TreeGrafter"/>
</dbReference>
<reference evidence="3 4" key="1">
    <citation type="submission" date="2019-01" db="EMBL/GenBank/DDBJ databases">
        <title>Draft genome sequence of Psathyrella aberdarensis IHI B618.</title>
        <authorList>
            <person name="Buettner E."/>
            <person name="Kellner H."/>
        </authorList>
    </citation>
    <scope>NUCLEOTIDE SEQUENCE [LARGE SCALE GENOMIC DNA]</scope>
    <source>
        <strain evidence="3 4">IHI B618</strain>
    </source>
</reference>
<evidence type="ECO:0000313" key="4">
    <source>
        <dbReference type="Proteomes" id="UP000290288"/>
    </source>
</evidence>
<evidence type="ECO:0000313" key="3">
    <source>
        <dbReference type="EMBL" id="RXW23600.1"/>
    </source>
</evidence>
<evidence type="ECO:0000256" key="2">
    <source>
        <dbReference type="SAM" id="MobiDB-lite"/>
    </source>
</evidence>
<sequence>MINPTLSTLLESLSLPSEFSKYDDLSPEKAILDAWASKAAQVLSEVKGLLREVKGKDIEIVELGSIIARVAPFVYDPASLNEADTPTVYEEERNVLRNESPWITRDSKQLSKEILDALHLQRNERLVKHVLESVVKPVFRASNPHPHINPSTGRSLPESRISRPPQQGGFASITQDFFESEGQRWKTSPGLSSVLYWCVDNTTSSMYDDVWHLVIPPLMTLLDDYQTRYKLLGLLIAQRMLQDVPAPLLGKTGIHGLLQTSFTKALAQQDSPLAPPILRLAISQSLRLLVLTTPDGTKARFDGLCTLLGEGIITTVWTYTFDKPEIVRATLDALPPVVETLGIGCARFIQSLIPQLTHSLILPSKQGLIPGAPPVDLLQLQLQLSSLRVLIPLMQFCAPRMHRWRLTILDALVRCWPAALLRIASLFRFVTLILMTKGKRKAN</sequence>
<dbReference type="OrthoDB" id="6417021at2759"/>
<protein>
    <submittedName>
        <fullName evidence="3">Uncharacterized protein</fullName>
    </submittedName>
</protein>